<organism evidence="1">
    <name type="scientific">marine sediment metagenome</name>
    <dbReference type="NCBI Taxonomy" id="412755"/>
    <lineage>
        <taxon>unclassified sequences</taxon>
        <taxon>metagenomes</taxon>
        <taxon>ecological metagenomes</taxon>
    </lineage>
</organism>
<comment type="caution">
    <text evidence="1">The sequence shown here is derived from an EMBL/GenBank/DDBJ whole genome shotgun (WGS) entry which is preliminary data.</text>
</comment>
<dbReference type="AlphaFoldDB" id="A0A0F9TPQ9"/>
<proteinExistence type="predicted"/>
<evidence type="ECO:0008006" key="2">
    <source>
        <dbReference type="Google" id="ProtNLM"/>
    </source>
</evidence>
<reference evidence="1" key="1">
    <citation type="journal article" date="2015" name="Nature">
        <title>Complex archaea that bridge the gap between prokaryotes and eukaryotes.</title>
        <authorList>
            <person name="Spang A."/>
            <person name="Saw J.H."/>
            <person name="Jorgensen S.L."/>
            <person name="Zaremba-Niedzwiedzka K."/>
            <person name="Martijn J."/>
            <person name="Lind A.E."/>
            <person name="van Eijk R."/>
            <person name="Schleper C."/>
            <person name="Guy L."/>
            <person name="Ettema T.J."/>
        </authorList>
    </citation>
    <scope>NUCLEOTIDE SEQUENCE</scope>
</reference>
<protein>
    <recommendedName>
        <fullName evidence="2">NodB homology domain-containing protein</fullName>
    </recommendedName>
</protein>
<accession>A0A0F9TPQ9</accession>
<name>A0A0F9TPQ9_9ZZZZ</name>
<sequence>MLHHLKKLTERPKWTAYEKLITEAIENGYHIMGVYDFWRHRNSFIGNDKMLVLRHDIDNSVNDAYHMFLLEKELGVKSTFYFRWKTVSPVLIAELQDEGFEVGFHHEPTTLSLPFLLAQCTYVETFSEYSYQESFIKANQQQLKNDVSQFQHIFGNINSIVAHGHRVTTDMGISNSDVVNPEILKELGVISANDLMKDNAYRFIAITDQDSVYGIWNKESNSHNPHNLVARGKNIVLLTHPSHWGKNFFKRLATVKYHKWFGVIT</sequence>
<gene>
    <name evidence="1" type="ORF">LCGC14_0303210</name>
</gene>
<evidence type="ECO:0000313" key="1">
    <source>
        <dbReference type="EMBL" id="KKN83055.1"/>
    </source>
</evidence>
<dbReference type="EMBL" id="LAZR01000191">
    <property type="protein sequence ID" value="KKN83055.1"/>
    <property type="molecule type" value="Genomic_DNA"/>
</dbReference>